<dbReference type="Gene3D" id="2.60.120.330">
    <property type="entry name" value="B-lactam Antibiotic, Isopenicillin N Synthase, Chain"/>
    <property type="match status" value="1"/>
</dbReference>
<dbReference type="PANTHER" id="PTHR10209:SF804">
    <property type="entry name" value="FE2OG DIOXYGENASE DOMAIN-CONTAINING PROTEIN"/>
    <property type="match status" value="1"/>
</dbReference>
<evidence type="ECO:0000256" key="5">
    <source>
        <dbReference type="RuleBase" id="RU003682"/>
    </source>
</evidence>
<name>A0A967EXL5_9PROT</name>
<keyword evidence="4 5" id="KW-0408">Iron</keyword>
<dbReference type="GO" id="GO:0016491">
    <property type="term" value="F:oxidoreductase activity"/>
    <property type="evidence" value="ECO:0007669"/>
    <property type="project" value="UniProtKB-KW"/>
</dbReference>
<dbReference type="Pfam" id="PF14226">
    <property type="entry name" value="DIOX_N"/>
    <property type="match status" value="1"/>
</dbReference>
<evidence type="ECO:0000256" key="3">
    <source>
        <dbReference type="ARBA" id="ARBA00023002"/>
    </source>
</evidence>
<accession>A0A967EXL5</accession>
<organism evidence="7 8">
    <name type="scientific">Pelagibius litoralis</name>
    <dbReference type="NCBI Taxonomy" id="374515"/>
    <lineage>
        <taxon>Bacteria</taxon>
        <taxon>Pseudomonadati</taxon>
        <taxon>Pseudomonadota</taxon>
        <taxon>Alphaproteobacteria</taxon>
        <taxon>Rhodospirillales</taxon>
        <taxon>Rhodovibrionaceae</taxon>
        <taxon>Pelagibius</taxon>
    </lineage>
</organism>
<sequence length="343" mass="37590">MSSSVELDDSLKGARIALEEIPVIDFADFLTGDLAQRRAVARRIGTACRDIGFFYLVNHGIAPALMTRTFAEAKRFFDQPLDAKMSIDIEKSPCHRGYFKMGGENLDPKKQKEAGDLKEGVKIGRDLAADHPMVQAGLPLHGPNLWPQNLPGWQGAMQSYFDALSGLGRQIMHAFALSLDLDECHFDRDLSDPMATLGPLHYPPQRGAITEAQIGAGAHTDFGCLTILAQDMNGGLQVRNAAGVWIDAPPLSGAFVINIGDMMARWTNDLFASTQHRVVNVSGAERYSIPFFFDPNFQARVEALPSCSGPDRPAKFAPTTSGQHLLDMINATFDYHREKAEST</sequence>
<evidence type="ECO:0000256" key="2">
    <source>
        <dbReference type="ARBA" id="ARBA00022723"/>
    </source>
</evidence>
<dbReference type="InterPro" id="IPR026992">
    <property type="entry name" value="DIOX_N"/>
</dbReference>
<dbReference type="InterPro" id="IPR044861">
    <property type="entry name" value="IPNS-like_FE2OG_OXY"/>
</dbReference>
<dbReference type="PROSITE" id="PS51471">
    <property type="entry name" value="FE2OG_OXY"/>
    <property type="match status" value="1"/>
</dbReference>
<evidence type="ECO:0000259" key="6">
    <source>
        <dbReference type="PROSITE" id="PS51471"/>
    </source>
</evidence>
<keyword evidence="3 5" id="KW-0560">Oxidoreductase</keyword>
<evidence type="ECO:0000313" key="7">
    <source>
        <dbReference type="EMBL" id="NIA69277.1"/>
    </source>
</evidence>
<evidence type="ECO:0000313" key="8">
    <source>
        <dbReference type="Proteomes" id="UP000761264"/>
    </source>
</evidence>
<dbReference type="InterPro" id="IPR027443">
    <property type="entry name" value="IPNS-like_sf"/>
</dbReference>
<dbReference type="EMBL" id="JAAQPH010000008">
    <property type="protein sequence ID" value="NIA69277.1"/>
    <property type="molecule type" value="Genomic_DNA"/>
</dbReference>
<proteinExistence type="inferred from homology"/>
<reference evidence="7" key="1">
    <citation type="submission" date="2020-03" db="EMBL/GenBank/DDBJ databases">
        <title>Genome of Pelagibius litoralis DSM 21314T.</title>
        <authorList>
            <person name="Wang G."/>
        </authorList>
    </citation>
    <scope>NUCLEOTIDE SEQUENCE</scope>
    <source>
        <strain evidence="7">DSM 21314</strain>
    </source>
</reference>
<keyword evidence="8" id="KW-1185">Reference proteome</keyword>
<protein>
    <submittedName>
        <fullName evidence="7">Isopenicillin N synthase family oxygenase</fullName>
    </submittedName>
</protein>
<dbReference type="GO" id="GO:0046872">
    <property type="term" value="F:metal ion binding"/>
    <property type="evidence" value="ECO:0007669"/>
    <property type="project" value="UniProtKB-KW"/>
</dbReference>
<dbReference type="AlphaFoldDB" id="A0A967EXL5"/>
<dbReference type="RefSeq" id="WP_167224720.1">
    <property type="nucleotide sequence ID" value="NZ_JAAQPH010000008.1"/>
</dbReference>
<dbReference type="Pfam" id="PF03171">
    <property type="entry name" value="2OG-FeII_Oxy"/>
    <property type="match status" value="1"/>
</dbReference>
<feature type="domain" description="Fe2OG dioxygenase" evidence="6">
    <location>
        <begin position="192"/>
        <end position="295"/>
    </location>
</feature>
<dbReference type="PANTHER" id="PTHR10209">
    <property type="entry name" value="OXIDOREDUCTASE, 2OG-FE II OXYGENASE FAMILY PROTEIN"/>
    <property type="match status" value="1"/>
</dbReference>
<evidence type="ECO:0000256" key="4">
    <source>
        <dbReference type="ARBA" id="ARBA00023004"/>
    </source>
</evidence>
<dbReference type="InterPro" id="IPR005123">
    <property type="entry name" value="Oxoglu/Fe-dep_dioxygenase_dom"/>
</dbReference>
<evidence type="ECO:0000256" key="1">
    <source>
        <dbReference type="ARBA" id="ARBA00008056"/>
    </source>
</evidence>
<comment type="similarity">
    <text evidence="1 5">Belongs to the iron/ascorbate-dependent oxidoreductase family.</text>
</comment>
<dbReference type="SUPFAM" id="SSF51197">
    <property type="entry name" value="Clavaminate synthase-like"/>
    <property type="match status" value="1"/>
</dbReference>
<dbReference type="Proteomes" id="UP000761264">
    <property type="component" value="Unassembled WGS sequence"/>
</dbReference>
<keyword evidence="2 5" id="KW-0479">Metal-binding</keyword>
<dbReference type="PRINTS" id="PR00682">
    <property type="entry name" value="IPNSYNTHASE"/>
</dbReference>
<gene>
    <name evidence="7" type="ORF">HBA54_11810</name>
</gene>
<comment type="caution">
    <text evidence="7">The sequence shown here is derived from an EMBL/GenBank/DDBJ whole genome shotgun (WGS) entry which is preliminary data.</text>
</comment>